<proteinExistence type="predicted"/>
<name>A0A9N9Z5J2_9HYPO</name>
<evidence type="ECO:0000313" key="1">
    <source>
        <dbReference type="EMBL" id="CAH0049437.1"/>
    </source>
</evidence>
<dbReference type="EMBL" id="CABFOC020000035">
    <property type="protein sequence ID" value="CAH0049437.1"/>
    <property type="molecule type" value="Genomic_DNA"/>
</dbReference>
<comment type="caution">
    <text evidence="1">The sequence shown here is derived from an EMBL/GenBank/DDBJ whole genome shotgun (WGS) entry which is preliminary data.</text>
</comment>
<dbReference type="Proteomes" id="UP000775872">
    <property type="component" value="Unassembled WGS sequence"/>
</dbReference>
<organism evidence="1 2">
    <name type="scientific">Clonostachys solani</name>
    <dbReference type="NCBI Taxonomy" id="160281"/>
    <lineage>
        <taxon>Eukaryota</taxon>
        <taxon>Fungi</taxon>
        <taxon>Dikarya</taxon>
        <taxon>Ascomycota</taxon>
        <taxon>Pezizomycotina</taxon>
        <taxon>Sordariomycetes</taxon>
        <taxon>Hypocreomycetidae</taxon>
        <taxon>Hypocreales</taxon>
        <taxon>Bionectriaceae</taxon>
        <taxon>Clonostachys</taxon>
    </lineage>
</organism>
<accession>A0A9N9Z5J2</accession>
<sequence length="182" mass="20069">MVLQTKKKVYGYGKTPERQFYLLMAILTALGVGQGGNPTRYNSYAQNVRVQVILQNSLKKVRALHRPHSNKLLGFYQAEGAGGALPYTNDSNFHIEPIEDLGTAIATETDGEAADRSTSLCETTLTHLAVVRYHSSGENDDETVSPGQAEEINRQVEPVLDESVKSILNTDIEDIPFETLFV</sequence>
<keyword evidence="2" id="KW-1185">Reference proteome</keyword>
<reference evidence="1 2" key="2">
    <citation type="submission" date="2021-10" db="EMBL/GenBank/DDBJ databases">
        <authorList>
            <person name="Piombo E."/>
        </authorList>
    </citation>
    <scope>NUCLEOTIDE SEQUENCE [LARGE SCALE GENOMIC DNA]</scope>
</reference>
<reference evidence="2" key="1">
    <citation type="submission" date="2019-06" db="EMBL/GenBank/DDBJ databases">
        <authorList>
            <person name="Broberg M."/>
        </authorList>
    </citation>
    <scope>NUCLEOTIDE SEQUENCE [LARGE SCALE GENOMIC DNA]</scope>
</reference>
<protein>
    <submittedName>
        <fullName evidence="1">Uncharacterized protein</fullName>
    </submittedName>
</protein>
<evidence type="ECO:0000313" key="2">
    <source>
        <dbReference type="Proteomes" id="UP000775872"/>
    </source>
</evidence>
<gene>
    <name evidence="1" type="ORF">CSOL1703_00001393</name>
</gene>
<dbReference type="AlphaFoldDB" id="A0A9N9Z5J2"/>